<reference evidence="2" key="1">
    <citation type="journal article" date="2015" name="Nature">
        <title>Complex archaea that bridge the gap between prokaryotes and eukaryotes.</title>
        <authorList>
            <person name="Spang A."/>
            <person name="Saw J.H."/>
            <person name="Jorgensen S.L."/>
            <person name="Zaremba-Niedzwiedzka K."/>
            <person name="Martijn J."/>
            <person name="Lind A.E."/>
            <person name="van Eijk R."/>
            <person name="Schleper C."/>
            <person name="Guy L."/>
            <person name="Ettema T.J."/>
        </authorList>
    </citation>
    <scope>NUCLEOTIDE SEQUENCE</scope>
</reference>
<keyword evidence="1" id="KW-0472">Membrane</keyword>
<protein>
    <submittedName>
        <fullName evidence="2">Uncharacterized protein</fullName>
    </submittedName>
</protein>
<evidence type="ECO:0000313" key="2">
    <source>
        <dbReference type="EMBL" id="KKN32447.1"/>
    </source>
</evidence>
<sequence>MTIDWVEVGSWSLVAAVVMMALNAAILIWDRFISGKDDDDDSHRG</sequence>
<dbReference type="AlphaFoldDB" id="A0A0F9Q650"/>
<keyword evidence="1" id="KW-1133">Transmembrane helix</keyword>
<keyword evidence="1" id="KW-0812">Transmembrane</keyword>
<evidence type="ECO:0000256" key="1">
    <source>
        <dbReference type="SAM" id="Phobius"/>
    </source>
</evidence>
<proteinExistence type="predicted"/>
<gene>
    <name evidence="2" type="ORF">LCGC14_0813640</name>
</gene>
<name>A0A0F9Q650_9ZZZZ</name>
<accession>A0A0F9Q650</accession>
<comment type="caution">
    <text evidence="2">The sequence shown here is derived from an EMBL/GenBank/DDBJ whole genome shotgun (WGS) entry which is preliminary data.</text>
</comment>
<organism evidence="2">
    <name type="scientific">marine sediment metagenome</name>
    <dbReference type="NCBI Taxonomy" id="412755"/>
    <lineage>
        <taxon>unclassified sequences</taxon>
        <taxon>metagenomes</taxon>
        <taxon>ecological metagenomes</taxon>
    </lineage>
</organism>
<dbReference type="EMBL" id="LAZR01002252">
    <property type="protein sequence ID" value="KKN32447.1"/>
    <property type="molecule type" value="Genomic_DNA"/>
</dbReference>
<feature type="transmembrane region" description="Helical" evidence="1">
    <location>
        <begin position="12"/>
        <end position="29"/>
    </location>
</feature>